<evidence type="ECO:0000259" key="1">
    <source>
        <dbReference type="Pfam" id="PF01507"/>
    </source>
</evidence>
<dbReference type="InterPro" id="IPR002500">
    <property type="entry name" value="PAPS_reduct_dom"/>
</dbReference>
<dbReference type="InterPro" id="IPR014729">
    <property type="entry name" value="Rossmann-like_a/b/a_fold"/>
</dbReference>
<comment type="caution">
    <text evidence="2">The sequence shown here is derived from an EMBL/GenBank/DDBJ whole genome shotgun (WGS) entry which is preliminary data.</text>
</comment>
<proteinExistence type="predicted"/>
<reference evidence="3" key="1">
    <citation type="journal article" date="2019" name="Int. J. Syst. Evol. Microbiol.">
        <title>The Global Catalogue of Microorganisms (GCM) 10K type strain sequencing project: providing services to taxonomists for standard genome sequencing and annotation.</title>
        <authorList>
            <consortium name="The Broad Institute Genomics Platform"/>
            <consortium name="The Broad Institute Genome Sequencing Center for Infectious Disease"/>
            <person name="Wu L."/>
            <person name="Ma J."/>
        </authorList>
    </citation>
    <scope>NUCLEOTIDE SEQUENCE [LARGE SCALE GENOMIC DNA]</scope>
    <source>
        <strain evidence="3">JCM 31406</strain>
    </source>
</reference>
<dbReference type="Proteomes" id="UP000620633">
    <property type="component" value="Unassembled WGS sequence"/>
</dbReference>
<feature type="domain" description="Phosphoadenosine phosphosulphate reductase" evidence="1">
    <location>
        <begin position="58"/>
        <end position="211"/>
    </location>
</feature>
<organism evidence="2 3">
    <name type="scientific">Deinococcus knuensis</name>
    <dbReference type="NCBI Taxonomy" id="1837380"/>
    <lineage>
        <taxon>Bacteria</taxon>
        <taxon>Thermotogati</taxon>
        <taxon>Deinococcota</taxon>
        <taxon>Deinococci</taxon>
        <taxon>Deinococcales</taxon>
        <taxon>Deinococcaceae</taxon>
        <taxon>Deinococcus</taxon>
    </lineage>
</organism>
<evidence type="ECO:0000313" key="2">
    <source>
        <dbReference type="EMBL" id="GGS37989.1"/>
    </source>
</evidence>
<dbReference type="EMBL" id="BMQO01000022">
    <property type="protein sequence ID" value="GGS37989.1"/>
    <property type="molecule type" value="Genomic_DNA"/>
</dbReference>
<protein>
    <recommendedName>
        <fullName evidence="1">Phosphoadenosine phosphosulphate reductase domain-containing protein</fullName>
    </recommendedName>
</protein>
<dbReference type="Pfam" id="PF01507">
    <property type="entry name" value="PAPS_reduct"/>
    <property type="match status" value="1"/>
</dbReference>
<evidence type="ECO:0000313" key="3">
    <source>
        <dbReference type="Proteomes" id="UP000620633"/>
    </source>
</evidence>
<dbReference type="Gene3D" id="3.40.50.620">
    <property type="entry name" value="HUPs"/>
    <property type="match status" value="1"/>
</dbReference>
<dbReference type="SUPFAM" id="SSF52402">
    <property type="entry name" value="Adenine nucleotide alpha hydrolases-like"/>
    <property type="match status" value="1"/>
</dbReference>
<name>A0ABQ2SRF2_9DEIO</name>
<sequence>MHRERRVTAAIPRKQISGQDAWVSAWANVETLYPAAQLDALVASTLAEMGQRLSGKRVAFAWSGGKDSLVIEWLCAQLNVQACVFAMTNLEYPEFLAWTTDHMPPLVQVINTGQDLAWLARHPRMLFPQTPQDNARWFRLVQHAAQKRYFAQHRLDVLVLGRRHAEGNHCGEDGLYTNREGVTRYSPIRHWPHEAVLALLKREGYSLPPIYGYPRGWQVGTGNWAQRLYTSSPQQGWDETWQIDPDIVREAATVLPQAQAFMTTRGLS</sequence>
<keyword evidence="3" id="KW-1185">Reference proteome</keyword>
<gene>
    <name evidence="2" type="ORF">GCM10008961_31900</name>
</gene>
<accession>A0ABQ2SRF2</accession>